<evidence type="ECO:0000256" key="7">
    <source>
        <dbReference type="ARBA" id="ARBA00022755"/>
    </source>
</evidence>
<dbReference type="FunFam" id="1.10.287.440:FF:000001">
    <property type="entry name" value="Bifunctional purine biosynthesis protein PURH"/>
    <property type="match status" value="1"/>
</dbReference>
<dbReference type="InterPro" id="IPR036914">
    <property type="entry name" value="MGS-like_dom_sf"/>
</dbReference>
<dbReference type="Proteomes" id="UP000001861">
    <property type="component" value="Unassembled WGS sequence"/>
</dbReference>
<evidence type="ECO:0000256" key="2">
    <source>
        <dbReference type="ARBA" id="ARBA00004844"/>
    </source>
</evidence>
<dbReference type="AlphaFoldDB" id="A8NAA9"/>
<accession>A8NAA9</accession>
<dbReference type="eggNOG" id="KOG2555">
    <property type="taxonomic scope" value="Eukaryota"/>
</dbReference>
<dbReference type="VEuPathDB" id="FungiDB:CC1G_08365"/>
<name>A8NAA9_COPC7</name>
<evidence type="ECO:0000259" key="13">
    <source>
        <dbReference type="PROSITE" id="PS51855"/>
    </source>
</evidence>
<comment type="caution">
    <text evidence="14">The sequence shown here is derived from an EMBL/GenBank/DDBJ whole genome shotgun (WGS) entry which is preliminary data.</text>
</comment>
<dbReference type="Gene3D" id="1.10.287.440">
    <property type="match status" value="1"/>
</dbReference>
<evidence type="ECO:0000256" key="1">
    <source>
        <dbReference type="ARBA" id="ARBA00004514"/>
    </source>
</evidence>
<dbReference type="Pfam" id="PF02142">
    <property type="entry name" value="MGS"/>
    <property type="match status" value="1"/>
</dbReference>
<evidence type="ECO:0000256" key="4">
    <source>
        <dbReference type="ARBA" id="ARBA00007667"/>
    </source>
</evidence>
<dbReference type="CDD" id="cd01421">
    <property type="entry name" value="IMPCH"/>
    <property type="match status" value="1"/>
</dbReference>
<evidence type="ECO:0000256" key="12">
    <source>
        <dbReference type="ARBA" id="ARBA00054363"/>
    </source>
</evidence>
<dbReference type="SMART" id="SM00851">
    <property type="entry name" value="MGS"/>
    <property type="match status" value="1"/>
</dbReference>
<dbReference type="EMBL" id="AACS02000007">
    <property type="protein sequence ID" value="EAU90092.1"/>
    <property type="molecule type" value="Genomic_DNA"/>
</dbReference>
<feature type="domain" description="MGS-like" evidence="13">
    <location>
        <begin position="1"/>
        <end position="145"/>
    </location>
</feature>
<keyword evidence="8" id="KW-0378">Hydrolase</keyword>
<dbReference type="SMART" id="SM00798">
    <property type="entry name" value="AICARFT_IMPCHas"/>
    <property type="match status" value="1"/>
</dbReference>
<evidence type="ECO:0000313" key="15">
    <source>
        <dbReference type="Proteomes" id="UP000001861"/>
    </source>
</evidence>
<dbReference type="InterPro" id="IPR011607">
    <property type="entry name" value="MGS-like_dom"/>
</dbReference>
<organism evidence="14 15">
    <name type="scientific">Coprinopsis cinerea (strain Okayama-7 / 130 / ATCC MYA-4618 / FGSC 9003)</name>
    <name type="common">Inky cap fungus</name>
    <name type="synonym">Hormographiella aspergillata</name>
    <dbReference type="NCBI Taxonomy" id="240176"/>
    <lineage>
        <taxon>Eukaryota</taxon>
        <taxon>Fungi</taxon>
        <taxon>Dikarya</taxon>
        <taxon>Basidiomycota</taxon>
        <taxon>Agaricomycotina</taxon>
        <taxon>Agaricomycetes</taxon>
        <taxon>Agaricomycetidae</taxon>
        <taxon>Agaricales</taxon>
        <taxon>Agaricineae</taxon>
        <taxon>Psathyrellaceae</taxon>
        <taxon>Coprinopsis</taxon>
    </lineage>
</organism>
<dbReference type="FunFam" id="3.40.50.1380:FF:000003">
    <property type="entry name" value="Bifunctional purine biosynthesis protein"/>
    <property type="match status" value="1"/>
</dbReference>
<protein>
    <submittedName>
        <fullName evidence="14">Bifunctional purine biosynthesis protein ade10</fullName>
    </submittedName>
</protein>
<dbReference type="NCBIfam" id="NF005492">
    <property type="entry name" value="PRK07106.1"/>
    <property type="match status" value="1"/>
</dbReference>
<proteinExistence type="inferred from homology"/>
<dbReference type="GO" id="GO:0005829">
    <property type="term" value="C:cytosol"/>
    <property type="evidence" value="ECO:0007669"/>
    <property type="project" value="UniProtKB-SubCell"/>
</dbReference>
<evidence type="ECO:0000256" key="8">
    <source>
        <dbReference type="ARBA" id="ARBA00022801"/>
    </source>
</evidence>
<comment type="pathway">
    <text evidence="3">Purine metabolism; IMP biosynthesis via de novo pathway; 5-formamido-1-(5-phospho-D-ribosyl)imidazole-4-carboxamide from 5-amino-1-(5-phospho-D-ribosyl)imidazole-4-carboxamide (10-formyl THF route): step 1/1.</text>
</comment>
<dbReference type="OMA" id="IKHNNPC"/>
<comment type="function">
    <text evidence="12">Bifunctional enzyme that catalyzes the last two steps of purine biosynthesis. Acts as a transformylase that incorporates a formyl group to the AMP analog AICAR (5-amino-1-(5-phospho-beta-D-ribosyl)imidazole-4-carboxamide) to produce the intermediate formyl-AICAR (FAICAR). Also catalyzes the cyclization of FAICAR to IMP.</text>
</comment>
<keyword evidence="15" id="KW-1185">Reference proteome</keyword>
<comment type="similarity">
    <text evidence="4">Belongs to the PurH family.</text>
</comment>
<keyword evidence="6" id="KW-0808">Transferase</keyword>
<keyword evidence="5" id="KW-0963">Cytoplasm</keyword>
<dbReference type="InterPro" id="IPR024051">
    <property type="entry name" value="AICAR_Tfase_dup_dom_sf"/>
</dbReference>
<dbReference type="InterPro" id="IPR024050">
    <property type="entry name" value="AICAR_Tfase_insert_dom_sf"/>
</dbReference>
<dbReference type="PIRSF" id="PIRSF000414">
    <property type="entry name" value="AICARFT_IMPCHas"/>
    <property type="match status" value="1"/>
</dbReference>
<reference evidence="14 15" key="1">
    <citation type="journal article" date="2010" name="Proc. Natl. Acad. Sci. U.S.A.">
        <title>Insights into evolution of multicellular fungi from the assembled chromosomes of the mushroom Coprinopsis cinerea (Coprinus cinereus).</title>
        <authorList>
            <person name="Stajich J.E."/>
            <person name="Wilke S.K."/>
            <person name="Ahren D."/>
            <person name="Au C.H."/>
            <person name="Birren B.W."/>
            <person name="Borodovsky M."/>
            <person name="Burns C."/>
            <person name="Canback B."/>
            <person name="Casselton L.A."/>
            <person name="Cheng C.K."/>
            <person name="Deng J."/>
            <person name="Dietrich F.S."/>
            <person name="Fargo D.C."/>
            <person name="Farman M.L."/>
            <person name="Gathman A.C."/>
            <person name="Goldberg J."/>
            <person name="Guigo R."/>
            <person name="Hoegger P.J."/>
            <person name="Hooker J.B."/>
            <person name="Huggins A."/>
            <person name="James T.Y."/>
            <person name="Kamada T."/>
            <person name="Kilaru S."/>
            <person name="Kodira C."/>
            <person name="Kues U."/>
            <person name="Kupfer D."/>
            <person name="Kwan H.S."/>
            <person name="Lomsadze A."/>
            <person name="Li W."/>
            <person name="Lilly W.W."/>
            <person name="Ma L.J."/>
            <person name="Mackey A.J."/>
            <person name="Manning G."/>
            <person name="Martin F."/>
            <person name="Muraguchi H."/>
            <person name="Natvig D.O."/>
            <person name="Palmerini H."/>
            <person name="Ramesh M.A."/>
            <person name="Rehmeyer C.J."/>
            <person name="Roe B.A."/>
            <person name="Shenoy N."/>
            <person name="Stanke M."/>
            <person name="Ter-Hovhannisyan V."/>
            <person name="Tunlid A."/>
            <person name="Velagapudi R."/>
            <person name="Vision T.J."/>
            <person name="Zeng Q."/>
            <person name="Zolan M.E."/>
            <person name="Pukkila P.J."/>
        </authorList>
    </citation>
    <scope>NUCLEOTIDE SEQUENCE [LARGE SCALE GENOMIC DNA]</scope>
    <source>
        <strain evidence="15">Okayama-7 / 130 / ATCC MYA-4618 / FGSC 9003</strain>
    </source>
</reference>
<dbReference type="InterPro" id="IPR002695">
    <property type="entry name" value="PurH-like"/>
</dbReference>
<keyword evidence="9" id="KW-0511">Multifunctional enzyme</keyword>
<dbReference type="NCBIfam" id="TIGR00355">
    <property type="entry name" value="purH"/>
    <property type="match status" value="1"/>
</dbReference>
<dbReference type="STRING" id="240176.A8NAA9"/>
<dbReference type="SUPFAM" id="SSF53927">
    <property type="entry name" value="Cytidine deaminase-like"/>
    <property type="match status" value="1"/>
</dbReference>
<dbReference type="InterPro" id="IPR016193">
    <property type="entry name" value="Cytidine_deaminase-like"/>
</dbReference>
<dbReference type="GO" id="GO:0004643">
    <property type="term" value="F:phosphoribosylaminoimidazolecarboxamide formyltransferase activity"/>
    <property type="evidence" value="ECO:0007669"/>
    <property type="project" value="UniProtKB-EC"/>
</dbReference>
<evidence type="ECO:0000256" key="10">
    <source>
        <dbReference type="ARBA" id="ARBA00050488"/>
    </source>
</evidence>
<dbReference type="FunCoup" id="A8NAA9">
    <property type="interactions" value="653"/>
</dbReference>
<gene>
    <name evidence="14" type="ORF">CC1G_08365</name>
</gene>
<dbReference type="RefSeq" id="XP_001831761.1">
    <property type="nucleotide sequence ID" value="XM_001831709.2"/>
</dbReference>
<evidence type="ECO:0000256" key="5">
    <source>
        <dbReference type="ARBA" id="ARBA00022490"/>
    </source>
</evidence>
<evidence type="ECO:0000256" key="3">
    <source>
        <dbReference type="ARBA" id="ARBA00004954"/>
    </source>
</evidence>
<evidence type="ECO:0000256" key="6">
    <source>
        <dbReference type="ARBA" id="ARBA00022679"/>
    </source>
</evidence>
<dbReference type="HAMAP" id="MF_00139">
    <property type="entry name" value="PurH"/>
    <property type="match status" value="1"/>
</dbReference>
<dbReference type="PROSITE" id="PS51855">
    <property type="entry name" value="MGS"/>
    <property type="match status" value="1"/>
</dbReference>
<dbReference type="SUPFAM" id="SSF52335">
    <property type="entry name" value="Methylglyoxal synthase-like"/>
    <property type="match status" value="1"/>
</dbReference>
<comment type="pathway">
    <text evidence="2">Purine metabolism; IMP biosynthesis via de novo pathway; IMP from 5-formamido-1-(5-phospho-D-ribosyl)imidazole-4-carboxamide: step 1/1.</text>
</comment>
<evidence type="ECO:0000313" key="14">
    <source>
        <dbReference type="EMBL" id="EAU90092.1"/>
    </source>
</evidence>
<dbReference type="PANTHER" id="PTHR11692:SF0">
    <property type="entry name" value="BIFUNCTIONAL PURINE BIOSYNTHESIS PROTEIN ATIC"/>
    <property type="match status" value="1"/>
</dbReference>
<dbReference type="GO" id="GO:0003937">
    <property type="term" value="F:IMP cyclohydrolase activity"/>
    <property type="evidence" value="ECO:0007669"/>
    <property type="project" value="UniProtKB-EC"/>
</dbReference>
<evidence type="ECO:0000256" key="9">
    <source>
        <dbReference type="ARBA" id="ARBA00023268"/>
    </source>
</evidence>
<evidence type="ECO:0000256" key="11">
    <source>
        <dbReference type="ARBA" id="ARBA00050687"/>
    </source>
</evidence>
<keyword evidence="7" id="KW-0658">Purine biosynthesis</keyword>
<dbReference type="UniPathway" id="UPA00074">
    <property type="reaction ID" value="UER00133"/>
</dbReference>
<dbReference type="InParanoid" id="A8NAA9"/>
<dbReference type="GeneID" id="6008237"/>
<comment type="catalytic activity">
    <reaction evidence="10">
        <text>(6R)-10-formyltetrahydrofolate + 5-amino-1-(5-phospho-beta-D-ribosyl)imidazole-4-carboxamide = 5-formamido-1-(5-phospho-D-ribosyl)imidazole-4-carboxamide + (6S)-5,6,7,8-tetrahydrofolate</text>
        <dbReference type="Rhea" id="RHEA:22192"/>
        <dbReference type="ChEBI" id="CHEBI:57453"/>
        <dbReference type="ChEBI" id="CHEBI:58467"/>
        <dbReference type="ChEBI" id="CHEBI:58475"/>
        <dbReference type="ChEBI" id="CHEBI:195366"/>
        <dbReference type="EC" id="2.1.2.3"/>
    </reaction>
</comment>
<comment type="catalytic activity">
    <reaction evidence="11">
        <text>IMP + H2O = 5-formamido-1-(5-phospho-D-ribosyl)imidazole-4-carboxamide</text>
        <dbReference type="Rhea" id="RHEA:18445"/>
        <dbReference type="ChEBI" id="CHEBI:15377"/>
        <dbReference type="ChEBI" id="CHEBI:58053"/>
        <dbReference type="ChEBI" id="CHEBI:58467"/>
        <dbReference type="EC" id="3.5.4.10"/>
    </reaction>
</comment>
<dbReference type="GO" id="GO:0006189">
    <property type="term" value="P:'de novo' IMP biosynthetic process"/>
    <property type="evidence" value="ECO:0007669"/>
    <property type="project" value="UniProtKB-UniPathway"/>
</dbReference>
<dbReference type="KEGG" id="cci:CC1G_08365"/>
<dbReference type="OrthoDB" id="6017153at2759"/>
<dbReference type="Pfam" id="PF01808">
    <property type="entry name" value="AICARFT_IMPCHas"/>
    <property type="match status" value="1"/>
</dbReference>
<dbReference type="Gene3D" id="3.40.140.20">
    <property type="match status" value="2"/>
</dbReference>
<dbReference type="PANTHER" id="PTHR11692">
    <property type="entry name" value="BIFUNCTIONAL PURINE BIOSYNTHESIS PROTEIN PURH"/>
    <property type="match status" value="1"/>
</dbReference>
<sequence length="600" mass="64595">MSQPIALLSVYDKTGLLELAKGLADAGVRLLGSGGTAKKIRDAGLAIEDVSDITKAPEMLGGRVKTLHPAVHGGILARDIPSDQQDLQAQSISPISIVVCNLYPFTETISKPNCTLADAVEEVDIGGVTLLRAAAKNHARVSVLSDPADYQEFLDAWKNGNGDVGQNIRSKLALKAFEMTAKYDDAISGYFREQYASSDLPEDKLAAPVQRTPLRYGANPHQKPAQAFVTEGKLPFKALCGSPGYINLLDALNSYALVKELQEALSLPAAASFKHVSPAGAAVGIELNETEKKVYGVDDLKEPLTPLASAYARARGADRMSSFGDFVALSAPCDVATAKIISREVSDGIIAPGYSPEALEILSKKKGGKYCVLEIDPTYEPPALETKQVYGVYLQQNRNNAKIDSKLFENLVTQNKELPSEAVTDLIVATLALKYTQSNSVAYAYHGAIVGIGAGQQSRIHCTRLAGGKADLWWLRHHPQVLALPFKKGVKRAEKANAIDLYVSGEVLEGGEKAHWESLFEGPVEPLSEQTKKEWAAKLDGVSCSSDAFFPFPDNVHRARKSGVKYLAAPSGSVMDAECIKAADEHGMVFAHTSLRLFHH</sequence>
<comment type="subcellular location">
    <subcellularLocation>
        <location evidence="1">Cytoplasm</location>
        <location evidence="1">Cytosol</location>
    </subcellularLocation>
</comment>
<dbReference type="Gene3D" id="3.40.50.1380">
    <property type="entry name" value="Methylglyoxal synthase-like domain"/>
    <property type="match status" value="1"/>
</dbReference>
<dbReference type="FunFam" id="3.40.140.20:FF:000003">
    <property type="entry name" value="Bifunctional purine biosynthesis protein"/>
    <property type="match status" value="1"/>
</dbReference>